<keyword evidence="2" id="KW-0325">Glycoprotein</keyword>
<dbReference type="PANTHER" id="PTHR45867">
    <property type="entry name" value="PURPLE ACID PHOSPHATASE"/>
    <property type="match status" value="1"/>
</dbReference>
<sequence length="439" mass="50466">MFGLFGSSLMTIVFIYLVINIVLSDESIRPQTVKLAFTSNPSEMVISWFTEKENGDSLVHFSETHSTLLSWTKLQHKSGVNVTTSSAQPQNFTSDTWYGLSHTVLLSNLSPLTTYFYVVGGTSQVAYSQIFKFTTQAFDINTTATEPMKKVTPFHIAVYGDMGNGDGYNETVAHLKENMDRYNMVLHVGDISYCDYDKVEQGNQTVWNDFLKELEPITSKVPYMTTPGNHDVFYSLTAYQQTFGMPATSDEPWYSFNYNGVHFISISSESDLSPFTKQYQWIKADLEQYRRYNPNGWIIAYSHRPYYCSTQWDWCRKQTLRALIEATVGSLFQKYNVDIFLAGHTHAYERTYPVYQQLNIGNYDYPGGTVHMVIGTPGNQEGLDKDFIYPTPDWSASRFSTYGYAQLQVQNETHILWQFLGNQDRKILDQQWIVKGYFD</sequence>
<dbReference type="SUPFAM" id="SSF56300">
    <property type="entry name" value="Metallo-dependent phosphatases"/>
    <property type="match status" value="1"/>
</dbReference>
<keyword evidence="3" id="KW-0378">Hydrolase</keyword>
<dbReference type="EC" id="3.1.3.2" evidence="3"/>
<dbReference type="InterPro" id="IPR015914">
    <property type="entry name" value="PAPs_N"/>
</dbReference>
<dbReference type="RefSeq" id="XP_020428169.1">
    <property type="nucleotide sequence ID" value="XM_020581382.1"/>
</dbReference>
<keyword evidence="8" id="KW-1185">Reference proteome</keyword>
<dbReference type="Pfam" id="PF14008">
    <property type="entry name" value="Metallophos_C"/>
    <property type="match status" value="1"/>
</dbReference>
<dbReference type="PANTHER" id="PTHR45867:SF10">
    <property type="entry name" value="PURPLE ACID PHOSPHATASE"/>
    <property type="match status" value="1"/>
</dbReference>
<dbReference type="InterPro" id="IPR029052">
    <property type="entry name" value="Metallo-depent_PP-like"/>
</dbReference>
<dbReference type="Proteomes" id="UP000001396">
    <property type="component" value="Unassembled WGS sequence"/>
</dbReference>
<dbReference type="STRING" id="670386.D3BRK3"/>
<protein>
    <recommendedName>
        <fullName evidence="3">Purple acid phosphatase</fullName>
        <ecNumber evidence="3">3.1.3.2</ecNumber>
    </recommendedName>
</protein>
<dbReference type="SUPFAM" id="SSF49363">
    <property type="entry name" value="Purple acid phosphatase, N-terminal domain"/>
    <property type="match status" value="1"/>
</dbReference>
<organism evidence="7 8">
    <name type="scientific">Heterostelium pallidum (strain ATCC 26659 / Pp 5 / PN500)</name>
    <name type="common">Cellular slime mold</name>
    <name type="synonym">Polysphondylium pallidum</name>
    <dbReference type="NCBI Taxonomy" id="670386"/>
    <lineage>
        <taxon>Eukaryota</taxon>
        <taxon>Amoebozoa</taxon>
        <taxon>Evosea</taxon>
        <taxon>Eumycetozoa</taxon>
        <taxon>Dictyostelia</taxon>
        <taxon>Acytosteliales</taxon>
        <taxon>Acytosteliaceae</taxon>
        <taxon>Heterostelium</taxon>
    </lineage>
</organism>
<dbReference type="InterPro" id="IPR041792">
    <property type="entry name" value="MPP_PAP"/>
</dbReference>
<dbReference type="InterPro" id="IPR004843">
    <property type="entry name" value="Calcineurin-like_PHP"/>
</dbReference>
<dbReference type="InterPro" id="IPR008963">
    <property type="entry name" value="Purple_acid_Pase-like_N"/>
</dbReference>
<dbReference type="AlphaFoldDB" id="D3BRK3"/>
<feature type="domain" description="Purple acid phosphatase N-terminal" evidence="6">
    <location>
        <begin position="30"/>
        <end position="135"/>
    </location>
</feature>
<dbReference type="GO" id="GO:0046872">
    <property type="term" value="F:metal ion binding"/>
    <property type="evidence" value="ECO:0007669"/>
    <property type="project" value="InterPro"/>
</dbReference>
<feature type="domain" description="Calcineurin-like phosphoesterase" evidence="4">
    <location>
        <begin position="155"/>
        <end position="348"/>
    </location>
</feature>
<feature type="chain" id="PRO_5005126271" description="Purple acid phosphatase" evidence="3">
    <location>
        <begin position="25"/>
        <end position="439"/>
    </location>
</feature>
<dbReference type="EMBL" id="ADBJ01000050">
    <property type="protein sequence ID" value="EFA76035.1"/>
    <property type="molecule type" value="Genomic_DNA"/>
</dbReference>
<evidence type="ECO:0000256" key="2">
    <source>
        <dbReference type="ARBA" id="ARBA00023180"/>
    </source>
</evidence>
<evidence type="ECO:0000256" key="1">
    <source>
        <dbReference type="ARBA" id="ARBA00022729"/>
    </source>
</evidence>
<evidence type="ECO:0000259" key="5">
    <source>
        <dbReference type="Pfam" id="PF14008"/>
    </source>
</evidence>
<evidence type="ECO:0000259" key="6">
    <source>
        <dbReference type="Pfam" id="PF16656"/>
    </source>
</evidence>
<keyword evidence="1 3" id="KW-0732">Signal</keyword>
<accession>D3BRK3</accession>
<dbReference type="InterPro" id="IPR025733">
    <property type="entry name" value="PAPs_C"/>
</dbReference>
<dbReference type="GO" id="GO:0003993">
    <property type="term" value="F:acid phosphatase activity"/>
    <property type="evidence" value="ECO:0007669"/>
    <property type="project" value="UniProtKB-EC"/>
</dbReference>
<proteinExistence type="inferred from homology"/>
<feature type="domain" description="Purple acid phosphatase C-terminal" evidence="5">
    <location>
        <begin position="368"/>
        <end position="430"/>
    </location>
</feature>
<evidence type="ECO:0000259" key="4">
    <source>
        <dbReference type="Pfam" id="PF00149"/>
    </source>
</evidence>
<comment type="similarity">
    <text evidence="3">Belongs to the metallophosphoesterase superfamily. Purple acid phosphatase family.</text>
</comment>
<name>D3BRK3_HETP5</name>
<dbReference type="CDD" id="cd00839">
    <property type="entry name" value="MPP_PAPs"/>
    <property type="match status" value="1"/>
</dbReference>
<dbReference type="InParanoid" id="D3BRK3"/>
<dbReference type="Gene3D" id="2.60.40.380">
    <property type="entry name" value="Purple acid phosphatase-like, N-terminal"/>
    <property type="match status" value="1"/>
</dbReference>
<dbReference type="Pfam" id="PF00149">
    <property type="entry name" value="Metallophos"/>
    <property type="match status" value="1"/>
</dbReference>
<dbReference type="Gene3D" id="3.60.21.10">
    <property type="match status" value="1"/>
</dbReference>
<evidence type="ECO:0000313" key="7">
    <source>
        <dbReference type="EMBL" id="EFA76035.1"/>
    </source>
</evidence>
<gene>
    <name evidence="7" type="ORF">PPL_10614</name>
</gene>
<dbReference type="FunCoup" id="D3BRK3">
    <property type="interactions" value="3"/>
</dbReference>
<dbReference type="GeneID" id="31366083"/>
<comment type="catalytic activity">
    <reaction evidence="3">
        <text>a phosphate monoester + H2O = an alcohol + phosphate</text>
        <dbReference type="Rhea" id="RHEA:15017"/>
        <dbReference type="ChEBI" id="CHEBI:15377"/>
        <dbReference type="ChEBI" id="CHEBI:30879"/>
        <dbReference type="ChEBI" id="CHEBI:43474"/>
        <dbReference type="ChEBI" id="CHEBI:67140"/>
        <dbReference type="EC" id="3.1.3.2"/>
    </reaction>
</comment>
<evidence type="ECO:0000313" key="8">
    <source>
        <dbReference type="Proteomes" id="UP000001396"/>
    </source>
</evidence>
<dbReference type="Pfam" id="PF16656">
    <property type="entry name" value="Pur_ac_phosph_N"/>
    <property type="match status" value="1"/>
</dbReference>
<feature type="signal peptide" evidence="3">
    <location>
        <begin position="1"/>
        <end position="24"/>
    </location>
</feature>
<dbReference type="OMA" id="SAGCHTP"/>
<comment type="caution">
    <text evidence="7">The sequence shown here is derived from an EMBL/GenBank/DDBJ whole genome shotgun (WGS) entry which is preliminary data.</text>
</comment>
<reference evidence="7 8" key="1">
    <citation type="journal article" date="2011" name="Genome Res.">
        <title>Phylogeny-wide analysis of social amoeba genomes highlights ancient origins for complex intercellular communication.</title>
        <authorList>
            <person name="Heidel A.J."/>
            <person name="Lawal H.M."/>
            <person name="Felder M."/>
            <person name="Schilde C."/>
            <person name="Helps N.R."/>
            <person name="Tunggal B."/>
            <person name="Rivero F."/>
            <person name="John U."/>
            <person name="Schleicher M."/>
            <person name="Eichinger L."/>
            <person name="Platzer M."/>
            <person name="Noegel A.A."/>
            <person name="Schaap P."/>
            <person name="Gloeckner G."/>
        </authorList>
    </citation>
    <scope>NUCLEOTIDE SEQUENCE [LARGE SCALE GENOMIC DNA]</scope>
    <source>
        <strain evidence="8">ATCC 26659 / Pp 5 / PN500</strain>
    </source>
</reference>
<evidence type="ECO:0000256" key="3">
    <source>
        <dbReference type="RuleBase" id="RU361203"/>
    </source>
</evidence>